<dbReference type="AlphaFoldDB" id="A0A0P7R7Y1"/>
<organism evidence="2 6">
    <name type="scientific">Escherichia coli</name>
    <dbReference type="NCBI Taxonomy" id="562"/>
    <lineage>
        <taxon>Bacteria</taxon>
        <taxon>Pseudomonadati</taxon>
        <taxon>Pseudomonadota</taxon>
        <taxon>Gammaproteobacteria</taxon>
        <taxon>Enterobacterales</taxon>
        <taxon>Enterobacteriaceae</taxon>
        <taxon>Escherichia</taxon>
    </lineage>
</organism>
<dbReference type="RefSeq" id="WP_000283231.1">
    <property type="nucleotide sequence ID" value="NZ_AP027404.1"/>
</dbReference>
<evidence type="ECO:0000313" key="3">
    <source>
        <dbReference type="EMBL" id="PAU16605.1"/>
    </source>
</evidence>
<dbReference type="PDB" id="7EXX">
    <property type="method" value="X-ray"/>
    <property type="resolution" value="2.50 A"/>
    <property type="chains" value="A=1-441"/>
</dbReference>
<reference evidence="5 6" key="2">
    <citation type="submission" date="2019-12" db="EMBL/GenBank/DDBJ databases">
        <title>Enteriobacteria Tanzani isolates_8377-8380.</title>
        <authorList>
            <person name="Subbiah M."/>
            <person name="Call D."/>
        </authorList>
    </citation>
    <scope>NUCLEOTIDE SEQUENCE [LARGE SCALE GENOMIC DNA]</scope>
    <source>
        <strain evidence="2 6">8378wH8</strain>
        <strain evidence="1 5">8379wE6</strain>
    </source>
</reference>
<dbReference type="EMBL" id="WTQQ01000035">
    <property type="protein sequence ID" value="MWR87662.1"/>
    <property type="molecule type" value="Genomic_DNA"/>
</dbReference>
<sequence length="441" mass="51345">MYPIATNLKVSNNQLDSYLPIRNKNNNIDWQIVTGLVLSYAVKYKIDTYSLEQFREDCKTHLQILIDEPAFLSVLERMYFSSQDIFRVSPLFLLFHAQFDGEKISAGSTADKRLGTLFANLMRDFSLNNPIQDKLNFIEKEMLNKLNKKLIRLGEGPFAKEQPYLPYLVTCFQSDLAFLAEHPQYLLQELTNTLRLYAFSWCAQLALNLDNWQDGEPQSKSLFFILDTEKASSERDKIKLFGYKWFARQSEKLFPVLSALEVLQVKGEEKRPLWQVYQDCLGYSDTSNRVLNELNNYIQKFISKEERDLPERDRATNLEDAFKQLLSVAVEQFQGKKTERAAVNRKYINELESQICTDFIQVRGRAGKVLVLNQDRLLLLTNLTVGKNKKLRLHELLRGFEQRGFYLDNQSTQMLVAFYERMGNVERMSDSGDAVYVRKTV</sequence>
<dbReference type="InterPro" id="IPR017645">
    <property type="entry name" value="Dnd_assoc_1"/>
</dbReference>
<evidence type="ECO:0000313" key="4">
    <source>
        <dbReference type="Proteomes" id="UP000218543"/>
    </source>
</evidence>
<feature type="modified residue" description="Phosphocysteine" evidence="7">
    <location>
        <position position="58"/>
    </location>
</feature>
<reference evidence="3 4" key="1">
    <citation type="submission" date="2016-12" db="EMBL/GenBank/DDBJ databases">
        <title>Real-Time Genomic Investigation Underlying the Public Health Response to a Shiga Toxin-Producing Escherichia Coli O26:H11 Outbreak in a Nursery.</title>
        <authorList>
            <person name="Ferdous M."/>
            <person name="Moran-Gilad J."/>
            <person name="Rossen J.W."/>
            <person name="Gdalevich M."/>
        </authorList>
    </citation>
    <scope>NUCLEOTIDE SEQUENCE [LARGE SCALE GENOMIC DNA]</scope>
    <source>
        <strain evidence="3 4">STEC 514-2</strain>
    </source>
</reference>
<proteinExistence type="evidence at protein level"/>
<evidence type="ECO:0007829" key="7">
    <source>
        <dbReference type="PDB" id="7EXX"/>
    </source>
</evidence>
<dbReference type="REBASE" id="437698">
    <property type="entry name" value="EcoR48DptGP"/>
</dbReference>
<dbReference type="Proteomes" id="UP000218543">
    <property type="component" value="Unassembled WGS sequence"/>
</dbReference>
<dbReference type="Proteomes" id="UP000436482">
    <property type="component" value="Unassembled WGS sequence"/>
</dbReference>
<reference evidence="7" key="3">
    <citation type="journal article" date="2022" name="Nat. Catal.">
        <title>The functional coupling between restriction and DNA phosphorothioate modification systems underlying the DndFGH restriction complex.</title>
        <authorList>
            <person name="Wu D."/>
            <person name="Tang Y."/>
            <person name="Chen S."/>
            <person name="He Y."/>
            <person name="Chang X."/>
            <person name="Zheng W."/>
            <person name="Deng Z."/>
            <person name="Li Z."/>
            <person name="Wang L."/>
            <person name="Wu G."/>
            <person name="Chen S."/>
        </authorList>
    </citation>
    <scope>X-RAY CRYSTALLOGRAPHY (2.50 ANGSTROMS)</scope>
    <scope>PHOSPHORYLATION AT CYS-58</scope>
</reference>
<protein>
    <submittedName>
        <fullName evidence="2">DNA phosphorothioation-dependent restriction protein DptG</fullName>
    </submittedName>
</protein>
<dbReference type="EMBL" id="WTRC01000093">
    <property type="protein sequence ID" value="MWT21030.1"/>
    <property type="molecule type" value="Genomic_DNA"/>
</dbReference>
<gene>
    <name evidence="2" type="primary">dptG</name>
    <name evidence="3" type="ORF">BTQ06_23190</name>
    <name evidence="2" type="ORF">GP965_08790</name>
    <name evidence="1" type="ORF">GP979_04930</name>
</gene>
<dbReference type="NCBIfam" id="TIGR03236">
    <property type="entry name" value="dnd_assoc_1"/>
    <property type="match status" value="1"/>
</dbReference>
<evidence type="ECO:0000313" key="5">
    <source>
        <dbReference type="Proteomes" id="UP000436482"/>
    </source>
</evidence>
<keyword evidence="7" id="KW-0002">3D-structure</keyword>
<comment type="caution">
    <text evidence="2">The sequence shown here is derived from an EMBL/GenBank/DDBJ whole genome shotgun (WGS) entry which is preliminary data.</text>
</comment>
<accession>A0A0P7R7Y1</accession>
<dbReference type="EMBL" id="MRVZ01000098">
    <property type="protein sequence ID" value="PAU16605.1"/>
    <property type="molecule type" value="Genomic_DNA"/>
</dbReference>
<name>A0A0P7R7Y1_ECOLX</name>
<dbReference type="Proteomes" id="UP000462410">
    <property type="component" value="Unassembled WGS sequence"/>
</dbReference>
<dbReference type="SMR" id="A0A0P7R7Y1"/>
<evidence type="ECO:0000313" key="1">
    <source>
        <dbReference type="EMBL" id="MWR87662.1"/>
    </source>
</evidence>
<evidence type="ECO:0000313" key="2">
    <source>
        <dbReference type="EMBL" id="MWT21030.1"/>
    </source>
</evidence>
<evidence type="ECO:0000313" key="6">
    <source>
        <dbReference type="Proteomes" id="UP000462410"/>
    </source>
</evidence>